<dbReference type="InterPro" id="IPR051978">
    <property type="entry name" value="Rho-GAP_domain"/>
</dbReference>
<feature type="domain" description="PG1 pseudoGTPase" evidence="1">
    <location>
        <begin position="188"/>
        <end position="316"/>
    </location>
</feature>
<dbReference type="GO" id="GO:0050770">
    <property type="term" value="P:regulation of axonogenesis"/>
    <property type="evidence" value="ECO:0007669"/>
    <property type="project" value="TreeGrafter"/>
</dbReference>
<dbReference type="InterPro" id="IPR036517">
    <property type="entry name" value="FF_domain_sf"/>
</dbReference>
<proteinExistence type="predicted"/>
<name>A0A914UUR9_9BILA</name>
<dbReference type="AlphaFoldDB" id="A0A914UUR9"/>
<dbReference type="GO" id="GO:0005096">
    <property type="term" value="F:GTPase activator activity"/>
    <property type="evidence" value="ECO:0007669"/>
    <property type="project" value="TreeGrafter"/>
</dbReference>
<evidence type="ECO:0000313" key="2">
    <source>
        <dbReference type="Proteomes" id="UP000887566"/>
    </source>
</evidence>
<dbReference type="InterPro" id="IPR057284">
    <property type="entry name" value="FF_RHG35_4th"/>
</dbReference>
<dbReference type="PANTHER" id="PTHR46005">
    <property type="entry name" value="RHO GTPASE-ACTIVATING PROTEIN 190"/>
    <property type="match status" value="1"/>
</dbReference>
<dbReference type="WBParaSite" id="PSAMB.scaffold12770size2594.g35079.t1">
    <property type="protein sequence ID" value="PSAMB.scaffold12770size2594.g35079.t1"/>
    <property type="gene ID" value="PSAMB.scaffold12770size2594.g35079"/>
</dbReference>
<accession>A0A914UUR9</accession>
<dbReference type="Pfam" id="PF23083">
    <property type="entry name" value="FF_RHG35_4th"/>
    <property type="match status" value="1"/>
</dbReference>
<sequence length="316" mass="35827">MMTHQCVCRLQEEFEQLLADCSQVTPGKPMSDVRIFFLGKDCFESLADSDAQEIYDRYQRHLVKRARQDFVELLLEHVNLFVQRIVFRARRQTPVVNNRPALPGLSEVDMNEIRDILQEDIRYRQLNRLFEARDNMICQYASFVSYPLIQHCPAGNRCIDSLVDQILASHAHRAHIFDSGSETSSPPAFDKVQLNLVILGGFGLPDQLIREIRHCLPDDVYQGERGGPLRLCYRVVEGDVRAPTNRLTPGDALAVVFSSRRSLDVARDALTHSLLFGATASTTDEQSSLRDLLPPAVVILACDPNHLDDLPFLQQQ</sequence>
<dbReference type="PANTHER" id="PTHR46005:SF4">
    <property type="entry name" value="RHO GTPASE-ACTIVATING PROTEIN 190"/>
    <property type="match status" value="1"/>
</dbReference>
<dbReference type="GO" id="GO:0005829">
    <property type="term" value="C:cytosol"/>
    <property type="evidence" value="ECO:0007669"/>
    <property type="project" value="TreeGrafter"/>
</dbReference>
<dbReference type="Proteomes" id="UP000887566">
    <property type="component" value="Unplaced"/>
</dbReference>
<evidence type="ECO:0000313" key="3">
    <source>
        <dbReference type="WBParaSite" id="PSAMB.scaffold12770size2594.g35079.t1"/>
    </source>
</evidence>
<keyword evidence="2" id="KW-1185">Reference proteome</keyword>
<dbReference type="Gene3D" id="1.10.10.440">
    <property type="entry name" value="FF domain"/>
    <property type="match status" value="1"/>
</dbReference>
<organism evidence="2 3">
    <name type="scientific">Plectus sambesii</name>
    <dbReference type="NCBI Taxonomy" id="2011161"/>
    <lineage>
        <taxon>Eukaryota</taxon>
        <taxon>Metazoa</taxon>
        <taxon>Ecdysozoa</taxon>
        <taxon>Nematoda</taxon>
        <taxon>Chromadorea</taxon>
        <taxon>Plectida</taxon>
        <taxon>Plectina</taxon>
        <taxon>Plectoidea</taxon>
        <taxon>Plectidae</taxon>
        <taxon>Plectus</taxon>
    </lineage>
</organism>
<dbReference type="Pfam" id="PF19518">
    <property type="entry name" value="RhoGAP_pG1_pG2"/>
    <property type="match status" value="1"/>
</dbReference>
<reference evidence="3" key="1">
    <citation type="submission" date="2022-11" db="UniProtKB">
        <authorList>
            <consortium name="WormBaseParasite"/>
        </authorList>
    </citation>
    <scope>IDENTIFICATION</scope>
</reference>
<dbReference type="InterPro" id="IPR045786">
    <property type="entry name" value="RhoGAP_pG1_pG2"/>
</dbReference>
<dbReference type="PROSITE" id="PS51852">
    <property type="entry name" value="PG1"/>
    <property type="match status" value="1"/>
</dbReference>
<dbReference type="InterPro" id="IPR039007">
    <property type="entry name" value="pG1"/>
</dbReference>
<protein>
    <submittedName>
        <fullName evidence="3">PG1 pseudoGTPase domain-containing protein</fullName>
    </submittedName>
</protein>
<dbReference type="GO" id="GO:0007266">
    <property type="term" value="P:Rho protein signal transduction"/>
    <property type="evidence" value="ECO:0007669"/>
    <property type="project" value="TreeGrafter"/>
</dbReference>
<dbReference type="GO" id="GO:0008361">
    <property type="term" value="P:regulation of cell size"/>
    <property type="evidence" value="ECO:0007669"/>
    <property type="project" value="TreeGrafter"/>
</dbReference>
<evidence type="ECO:0000259" key="1">
    <source>
        <dbReference type="PROSITE" id="PS51852"/>
    </source>
</evidence>